<dbReference type="FunFam" id="3.30.300.30:FF:000008">
    <property type="entry name" value="2,3-dihydroxybenzoate-AMP ligase"/>
    <property type="match status" value="1"/>
</dbReference>
<keyword evidence="2 6" id="KW-0436">Ligase</keyword>
<dbReference type="PANTHER" id="PTHR43767:SF1">
    <property type="entry name" value="NONRIBOSOMAL PEPTIDE SYNTHASE PES1 (EUROFUNG)-RELATED"/>
    <property type="match status" value="1"/>
</dbReference>
<sequence>MANFSVRAGDGVFVSSYDTDPRLRALLGPGASFETEEIEVDGVTVRSFVRALDTIVDAFQSAQAHADKVHLVFEDERLTFADVRRQALSVAQRLKSDFGIAQGDRVAIAMRNFPEFVAAFWGAAVLGAIVVPLNSWWTGSELHYAIRDSGAELVFADEERIERLSCAEDAATGLAVVGVRTQAGDVAFENLANGRRLGEAEFAVLGPDDPVTILYTSGTTGRPKGALGTSRGTIVSIMNMGFMAARAALIGGHTPASVQPASLAVAPLFHVGGIASIVGGAMSGLKIVLMRRWNVEEGLALAEREQVTSLGGTPTIARQILEHPDLEKFKLQVNAFAMGGASVPPDLPQQALEAFGASVQLLNGYGATETTSGVVGNVGSEYAEHLDSVGRPNPTTDLRVVDPHGCPLSTGEIGELCFRSPQIVKGYWNNPAATRAAFVDGWYHSGDLGYVDGDGFVYVVDRLKDVVIRGGENVYSAEVEAVLFEHPEVADVAVVGVPERAMGERVCAVVVPRPGFQPRLDELRSFTGARLAAFKCPEALYLTGDVPRTATGKIAKKVLREEVANNTAKIQQLW</sequence>
<feature type="domain" description="AMP-dependent synthetase/ligase" evidence="4">
    <location>
        <begin position="60"/>
        <end position="428"/>
    </location>
</feature>
<keyword evidence="3" id="KW-1133">Transmembrane helix</keyword>
<feature type="domain" description="AMP-binding enzyme C-terminal" evidence="5">
    <location>
        <begin position="478"/>
        <end position="553"/>
    </location>
</feature>
<dbReference type="InterPro" id="IPR025110">
    <property type="entry name" value="AMP-bd_C"/>
</dbReference>
<evidence type="ECO:0000259" key="5">
    <source>
        <dbReference type="Pfam" id="PF13193"/>
    </source>
</evidence>
<feature type="transmembrane region" description="Helical" evidence="3">
    <location>
        <begin position="116"/>
        <end position="137"/>
    </location>
</feature>
<evidence type="ECO:0000256" key="1">
    <source>
        <dbReference type="ARBA" id="ARBA00006432"/>
    </source>
</evidence>
<comment type="caution">
    <text evidence="6">The sequence shown here is derived from an EMBL/GenBank/DDBJ whole genome shotgun (WGS) entry which is preliminary data.</text>
</comment>
<dbReference type="AlphaFoldDB" id="A0A5M3WKB4"/>
<dbReference type="Gene3D" id="3.30.300.30">
    <property type="match status" value="1"/>
</dbReference>
<evidence type="ECO:0000256" key="2">
    <source>
        <dbReference type="ARBA" id="ARBA00022598"/>
    </source>
</evidence>
<dbReference type="Gene3D" id="3.40.50.12780">
    <property type="entry name" value="N-terminal domain of ligase-like"/>
    <property type="match status" value="1"/>
</dbReference>
<dbReference type="PANTHER" id="PTHR43767">
    <property type="entry name" value="LONG-CHAIN-FATTY-ACID--COA LIGASE"/>
    <property type="match status" value="1"/>
</dbReference>
<evidence type="ECO:0000259" key="4">
    <source>
        <dbReference type="Pfam" id="PF00501"/>
    </source>
</evidence>
<dbReference type="InterPro" id="IPR020845">
    <property type="entry name" value="AMP-binding_CS"/>
</dbReference>
<dbReference type="PROSITE" id="PS00455">
    <property type="entry name" value="AMP_BINDING"/>
    <property type="match status" value="1"/>
</dbReference>
<organism evidence="6 7">
    <name type="scientific">Acrocarpospora macrocephala</name>
    <dbReference type="NCBI Taxonomy" id="150177"/>
    <lineage>
        <taxon>Bacteria</taxon>
        <taxon>Bacillati</taxon>
        <taxon>Actinomycetota</taxon>
        <taxon>Actinomycetes</taxon>
        <taxon>Streptosporangiales</taxon>
        <taxon>Streptosporangiaceae</taxon>
        <taxon>Acrocarpospora</taxon>
    </lineage>
</organism>
<dbReference type="OrthoDB" id="4363623at2"/>
<dbReference type="InterPro" id="IPR042099">
    <property type="entry name" value="ANL_N_sf"/>
</dbReference>
<accession>A0A5M3WKB4</accession>
<dbReference type="Proteomes" id="UP000331127">
    <property type="component" value="Unassembled WGS sequence"/>
</dbReference>
<proteinExistence type="inferred from homology"/>
<gene>
    <name evidence="6" type="ORF">Amac_029600</name>
</gene>
<reference evidence="6 7" key="1">
    <citation type="submission" date="2019-10" db="EMBL/GenBank/DDBJ databases">
        <title>Whole genome shotgun sequence of Acrocarpospora macrocephala NBRC 16266.</title>
        <authorList>
            <person name="Ichikawa N."/>
            <person name="Kimura A."/>
            <person name="Kitahashi Y."/>
            <person name="Komaki H."/>
            <person name="Oguchi A."/>
        </authorList>
    </citation>
    <scope>NUCLEOTIDE SEQUENCE [LARGE SCALE GENOMIC DNA]</scope>
    <source>
        <strain evidence="6 7">NBRC 16266</strain>
    </source>
</reference>
<dbReference type="RefSeq" id="WP_155354909.1">
    <property type="nucleotide sequence ID" value="NZ_BAAAHL010000069.1"/>
</dbReference>
<evidence type="ECO:0000313" key="6">
    <source>
        <dbReference type="EMBL" id="GES09364.1"/>
    </source>
</evidence>
<dbReference type="SUPFAM" id="SSF56801">
    <property type="entry name" value="Acetyl-CoA synthetase-like"/>
    <property type="match status" value="1"/>
</dbReference>
<evidence type="ECO:0000313" key="7">
    <source>
        <dbReference type="Proteomes" id="UP000331127"/>
    </source>
</evidence>
<dbReference type="InterPro" id="IPR050237">
    <property type="entry name" value="ATP-dep_AMP-bd_enzyme"/>
</dbReference>
<dbReference type="InterPro" id="IPR045851">
    <property type="entry name" value="AMP-bd_C_sf"/>
</dbReference>
<comment type="similarity">
    <text evidence="1">Belongs to the ATP-dependent AMP-binding enzyme family.</text>
</comment>
<keyword evidence="7" id="KW-1185">Reference proteome</keyword>
<dbReference type="Pfam" id="PF13193">
    <property type="entry name" value="AMP-binding_C"/>
    <property type="match status" value="1"/>
</dbReference>
<dbReference type="GO" id="GO:0016878">
    <property type="term" value="F:acid-thiol ligase activity"/>
    <property type="evidence" value="ECO:0007669"/>
    <property type="project" value="UniProtKB-ARBA"/>
</dbReference>
<name>A0A5M3WKB4_9ACTN</name>
<keyword evidence="3" id="KW-0812">Transmembrane</keyword>
<dbReference type="Pfam" id="PF00501">
    <property type="entry name" value="AMP-binding"/>
    <property type="match status" value="1"/>
</dbReference>
<dbReference type="InterPro" id="IPR000873">
    <property type="entry name" value="AMP-dep_synth/lig_dom"/>
</dbReference>
<dbReference type="EMBL" id="BLAE01000015">
    <property type="protein sequence ID" value="GES09364.1"/>
    <property type="molecule type" value="Genomic_DNA"/>
</dbReference>
<protein>
    <submittedName>
        <fullName evidence="6">Fatty acid--CoA ligase</fullName>
    </submittedName>
</protein>
<keyword evidence="3" id="KW-0472">Membrane</keyword>
<evidence type="ECO:0000256" key="3">
    <source>
        <dbReference type="SAM" id="Phobius"/>
    </source>
</evidence>